<dbReference type="AlphaFoldDB" id="A0AAD3CQP6"/>
<reference evidence="2 3" key="1">
    <citation type="journal article" date="2021" name="Sci. Rep.">
        <title>The genome of the diatom Chaetoceros tenuissimus carries an ancient integrated fragment of an extant virus.</title>
        <authorList>
            <person name="Hongo Y."/>
            <person name="Kimura K."/>
            <person name="Takaki Y."/>
            <person name="Yoshida Y."/>
            <person name="Baba S."/>
            <person name="Kobayashi G."/>
            <person name="Nagasaki K."/>
            <person name="Hano T."/>
            <person name="Tomaru Y."/>
        </authorList>
    </citation>
    <scope>NUCLEOTIDE SEQUENCE [LARGE SCALE GENOMIC DNA]</scope>
    <source>
        <strain evidence="2 3">NIES-3715</strain>
    </source>
</reference>
<dbReference type="Proteomes" id="UP001054902">
    <property type="component" value="Unassembled WGS sequence"/>
</dbReference>
<dbReference type="InterPro" id="IPR001251">
    <property type="entry name" value="CRAL-TRIO_dom"/>
</dbReference>
<dbReference type="PROSITE" id="PS50191">
    <property type="entry name" value="CRAL_TRIO"/>
    <property type="match status" value="1"/>
</dbReference>
<dbReference type="GO" id="GO:0005737">
    <property type="term" value="C:cytoplasm"/>
    <property type="evidence" value="ECO:0007669"/>
    <property type="project" value="TreeGrafter"/>
</dbReference>
<dbReference type="PANTHER" id="PTHR23324">
    <property type="entry name" value="SEC14 RELATED PROTEIN"/>
    <property type="match status" value="1"/>
</dbReference>
<dbReference type="CDD" id="cd00170">
    <property type="entry name" value="SEC14"/>
    <property type="match status" value="1"/>
</dbReference>
<feature type="domain" description="CRAL-TRIO" evidence="1">
    <location>
        <begin position="126"/>
        <end position="281"/>
    </location>
</feature>
<comment type="caution">
    <text evidence="2">The sequence shown here is derived from an EMBL/GenBank/DDBJ whole genome shotgun (WGS) entry which is preliminary data.</text>
</comment>
<protein>
    <recommendedName>
        <fullName evidence="1">CRAL-TRIO domain-containing protein</fullName>
    </recommendedName>
</protein>
<gene>
    <name evidence="2" type="ORF">CTEN210_06778</name>
</gene>
<dbReference type="SMART" id="SM00516">
    <property type="entry name" value="SEC14"/>
    <property type="match status" value="1"/>
</dbReference>
<evidence type="ECO:0000259" key="1">
    <source>
        <dbReference type="PROSITE" id="PS50191"/>
    </source>
</evidence>
<dbReference type="PANTHER" id="PTHR23324:SF83">
    <property type="entry name" value="SEC14-LIKE PROTEIN 2"/>
    <property type="match status" value="1"/>
</dbReference>
<sequence length="294" mass="34669">MSPFYEELFGSDDRPAILDLIHTHIDHIKEIHDILQSHPLYDPRIHDDLWKLRFYLSQKSTKKATKAAKATLEFRDKYKLDQLGDIRHHWIELQRTYQRENKNIYESHTEDDTSVYTIPDCNRGLIIYWKFKGIDQQKITKTLDEDDFLNIYILMNEFIFQVNDEVTRRTGRLTKALKVIDFEGANLLKDVNPTYIKRDANLNKKLQDFYPQNLGSMLVVNAPGVFNTMWAFFKPFFPKRMVEKVNLVKPKKRVDDLKCFTKYISEDHLPECYGGNISSNPSSFGLFRFADGNQ</sequence>
<dbReference type="Pfam" id="PF00650">
    <property type="entry name" value="CRAL_TRIO"/>
    <property type="match status" value="1"/>
</dbReference>
<accession>A0AAD3CQP6</accession>
<evidence type="ECO:0000313" key="2">
    <source>
        <dbReference type="EMBL" id="GFH50302.1"/>
    </source>
</evidence>
<proteinExistence type="predicted"/>
<keyword evidence="3" id="KW-1185">Reference proteome</keyword>
<name>A0AAD3CQP6_9STRA</name>
<dbReference type="InterPro" id="IPR051064">
    <property type="entry name" value="SEC14/CRAL-TRIO_domain"/>
</dbReference>
<dbReference type="InterPro" id="IPR036865">
    <property type="entry name" value="CRAL-TRIO_dom_sf"/>
</dbReference>
<evidence type="ECO:0000313" key="3">
    <source>
        <dbReference type="Proteomes" id="UP001054902"/>
    </source>
</evidence>
<organism evidence="2 3">
    <name type="scientific">Chaetoceros tenuissimus</name>
    <dbReference type="NCBI Taxonomy" id="426638"/>
    <lineage>
        <taxon>Eukaryota</taxon>
        <taxon>Sar</taxon>
        <taxon>Stramenopiles</taxon>
        <taxon>Ochrophyta</taxon>
        <taxon>Bacillariophyta</taxon>
        <taxon>Coscinodiscophyceae</taxon>
        <taxon>Chaetocerotophycidae</taxon>
        <taxon>Chaetocerotales</taxon>
        <taxon>Chaetocerotaceae</taxon>
        <taxon>Chaetoceros</taxon>
    </lineage>
</organism>
<dbReference type="SUPFAM" id="SSF52087">
    <property type="entry name" value="CRAL/TRIO domain"/>
    <property type="match status" value="1"/>
</dbReference>
<dbReference type="EMBL" id="BLLK01000038">
    <property type="protein sequence ID" value="GFH50302.1"/>
    <property type="molecule type" value="Genomic_DNA"/>
</dbReference>
<dbReference type="Gene3D" id="3.40.525.10">
    <property type="entry name" value="CRAL-TRIO lipid binding domain"/>
    <property type="match status" value="1"/>
</dbReference>